<comment type="subcellular location">
    <subcellularLocation>
        <location evidence="1">Cell inner membrane</location>
        <topology evidence="1">Multi-pass membrane protein</topology>
    </subcellularLocation>
</comment>
<evidence type="ECO:0000256" key="2">
    <source>
        <dbReference type="ARBA" id="ARBA00005745"/>
    </source>
</evidence>
<dbReference type="InterPro" id="IPR018076">
    <property type="entry name" value="T2SS_GspF_dom"/>
</dbReference>
<proteinExistence type="inferred from homology"/>
<feature type="domain" description="Type II secretion system protein GspF" evidence="9">
    <location>
        <begin position="43"/>
        <end position="166"/>
    </location>
</feature>
<organism evidence="10 11">
    <name type="scientific">Ignatzschineria rhizosphaerae</name>
    <dbReference type="NCBI Taxonomy" id="2923279"/>
    <lineage>
        <taxon>Bacteria</taxon>
        <taxon>Pseudomonadati</taxon>
        <taxon>Pseudomonadota</taxon>
        <taxon>Gammaproteobacteria</taxon>
        <taxon>Cardiobacteriales</taxon>
        <taxon>Ignatzschineriaceae</taxon>
        <taxon>Ignatzschineria</taxon>
    </lineage>
</organism>
<dbReference type="Pfam" id="PF00482">
    <property type="entry name" value="T2SSF"/>
    <property type="match status" value="2"/>
</dbReference>
<feature type="transmembrane region" description="Helical" evidence="8">
    <location>
        <begin position="350"/>
        <end position="368"/>
    </location>
</feature>
<keyword evidence="7 8" id="KW-0472">Membrane</keyword>
<dbReference type="RefSeq" id="WP_242150200.1">
    <property type="nucleotide sequence ID" value="NZ_CP093379.1"/>
</dbReference>
<evidence type="ECO:0000256" key="8">
    <source>
        <dbReference type="SAM" id="Phobius"/>
    </source>
</evidence>
<feature type="domain" description="Type II secretion system protein GspF" evidence="9">
    <location>
        <begin position="247"/>
        <end position="369"/>
    </location>
</feature>
<dbReference type="PANTHER" id="PTHR30012">
    <property type="entry name" value="GENERAL SECRETION PATHWAY PROTEIN"/>
    <property type="match status" value="1"/>
</dbReference>
<feature type="transmembrane region" description="Helical" evidence="8">
    <location>
        <begin position="186"/>
        <end position="211"/>
    </location>
</feature>
<keyword evidence="3" id="KW-1003">Cell membrane</keyword>
<keyword evidence="11" id="KW-1185">Reference proteome</keyword>
<gene>
    <name evidence="10" type="ORF">MMG00_01145</name>
</gene>
<evidence type="ECO:0000313" key="10">
    <source>
        <dbReference type="EMBL" id="UNM96500.1"/>
    </source>
</evidence>
<evidence type="ECO:0000259" key="9">
    <source>
        <dbReference type="Pfam" id="PF00482"/>
    </source>
</evidence>
<feature type="transmembrane region" description="Helical" evidence="8">
    <location>
        <begin position="142"/>
        <end position="166"/>
    </location>
</feature>
<accession>A0ABY3X2L3</accession>
<dbReference type="PANTHER" id="PTHR30012:SF7">
    <property type="entry name" value="PROTEIN TRANSPORT PROTEIN HOFC HOMOLOG"/>
    <property type="match status" value="1"/>
</dbReference>
<dbReference type="Gene3D" id="1.20.81.30">
    <property type="entry name" value="Type II secretion system (T2SS), domain F"/>
    <property type="match status" value="2"/>
</dbReference>
<reference evidence="10 11" key="1">
    <citation type="submission" date="2022-03" db="EMBL/GenBank/DDBJ databases">
        <title>Ignatzschineria rhizosphaerae HR5S32.</title>
        <authorList>
            <person name="Sun J.Q."/>
            <person name="Feng J.Y."/>
        </authorList>
    </citation>
    <scope>NUCLEOTIDE SEQUENCE [LARGE SCALE GENOMIC DNA]</scope>
    <source>
        <strain evidence="10 11">HR5S32</strain>
    </source>
</reference>
<name>A0ABY3X2L3_9GAMM</name>
<dbReference type="EMBL" id="CP093379">
    <property type="protein sequence ID" value="UNM96500.1"/>
    <property type="molecule type" value="Genomic_DNA"/>
</dbReference>
<keyword evidence="5 8" id="KW-0812">Transmembrane</keyword>
<evidence type="ECO:0000256" key="3">
    <source>
        <dbReference type="ARBA" id="ARBA00022475"/>
    </source>
</evidence>
<dbReference type="Proteomes" id="UP000829542">
    <property type="component" value="Chromosome"/>
</dbReference>
<keyword evidence="6 8" id="KW-1133">Transmembrane helix</keyword>
<keyword evidence="4" id="KW-0997">Cell inner membrane</keyword>
<evidence type="ECO:0000256" key="1">
    <source>
        <dbReference type="ARBA" id="ARBA00004429"/>
    </source>
</evidence>
<evidence type="ECO:0000256" key="4">
    <source>
        <dbReference type="ARBA" id="ARBA00022519"/>
    </source>
</evidence>
<sequence>MVKNAVREVNPSLWENRLLLLLGNNKVGLGVGIRLKREERLFFTEQISLLLAAGVPITKALDLLLHSAKKRSLSLFLQKLKEAVISGAPISSVLTLYPRSFSQLYIALIEVGEAAGRLPEIFDYLASIERRRLVTLKAIRKALIYPLMVIVVAMAVLVFILVAVVPTFEGLYQSSGVELPEITQKIINLSHFLLSHGSWVLFYTILLLWIIRKVLQREGLLRKKLDYLIIKSPLVGRLLLANFNAGFSQIISVMIDSGIPLIKSLQLYEGGVSNLYLRKQLRLLRSSLEQGQSFYIAAQDRPIFTDVTLTLISVGEVSGTLIKVLERSGEYHADQVEERVDAFVALIDPLSLLFIGLIVGVILIALYLPMFNMGMVI</sequence>
<evidence type="ECO:0000256" key="5">
    <source>
        <dbReference type="ARBA" id="ARBA00022692"/>
    </source>
</evidence>
<evidence type="ECO:0000256" key="6">
    <source>
        <dbReference type="ARBA" id="ARBA00022989"/>
    </source>
</evidence>
<comment type="similarity">
    <text evidence="2">Belongs to the GSP F family.</text>
</comment>
<evidence type="ECO:0000256" key="7">
    <source>
        <dbReference type="ARBA" id="ARBA00023136"/>
    </source>
</evidence>
<dbReference type="PRINTS" id="PR00812">
    <property type="entry name" value="BCTERIALGSPF"/>
</dbReference>
<evidence type="ECO:0000313" key="11">
    <source>
        <dbReference type="Proteomes" id="UP000829542"/>
    </source>
</evidence>
<dbReference type="InterPro" id="IPR003004">
    <property type="entry name" value="GspF/PilC"/>
</dbReference>
<dbReference type="InterPro" id="IPR042094">
    <property type="entry name" value="T2SS_GspF_sf"/>
</dbReference>
<protein>
    <submittedName>
        <fullName evidence="10">Type II secretion system F family protein</fullName>
    </submittedName>
</protein>